<evidence type="ECO:0000313" key="3">
    <source>
        <dbReference type="Proteomes" id="UP000006038"/>
    </source>
</evidence>
<dbReference type="Gramene" id="OB07G19420.1">
    <property type="protein sequence ID" value="OB07G19420.1"/>
    <property type="gene ID" value="OB07G19420"/>
</dbReference>
<reference evidence="2" key="2">
    <citation type="submission" date="2013-04" db="UniProtKB">
        <authorList>
            <consortium name="EnsemblPlants"/>
        </authorList>
    </citation>
    <scope>IDENTIFICATION</scope>
</reference>
<accession>J3MKL0</accession>
<sequence>MEIMVIPTPGGSMGRRTFFVPNLQVKKLSEERSYSRCARCSAKKQEITYIGDRSCGDRPPPSRTTPAINSLGDMAPVMDEAMEKMVDSSNLKSLKPPENARTREFWVGVECVACRHVLPACFWLFVL</sequence>
<keyword evidence="3" id="KW-1185">Reference proteome</keyword>
<dbReference type="EnsemblPlants" id="OB07G19420.1">
    <property type="protein sequence ID" value="OB07G19420.1"/>
    <property type="gene ID" value="OB07G19420"/>
</dbReference>
<evidence type="ECO:0000313" key="2">
    <source>
        <dbReference type="EnsemblPlants" id="OB07G19420.1"/>
    </source>
</evidence>
<dbReference type="Proteomes" id="UP000006038">
    <property type="component" value="Chromosome 7"/>
</dbReference>
<name>J3MKL0_ORYBR</name>
<feature type="region of interest" description="Disordered" evidence="1">
    <location>
        <begin position="51"/>
        <end position="71"/>
    </location>
</feature>
<dbReference type="AlphaFoldDB" id="J3MKL0"/>
<reference evidence="2" key="1">
    <citation type="journal article" date="2013" name="Nat. Commun.">
        <title>Whole-genome sequencing of Oryza brachyantha reveals mechanisms underlying Oryza genome evolution.</title>
        <authorList>
            <person name="Chen J."/>
            <person name="Huang Q."/>
            <person name="Gao D."/>
            <person name="Wang J."/>
            <person name="Lang Y."/>
            <person name="Liu T."/>
            <person name="Li B."/>
            <person name="Bai Z."/>
            <person name="Luis Goicoechea J."/>
            <person name="Liang C."/>
            <person name="Chen C."/>
            <person name="Zhang W."/>
            <person name="Sun S."/>
            <person name="Liao Y."/>
            <person name="Zhang X."/>
            <person name="Yang L."/>
            <person name="Song C."/>
            <person name="Wang M."/>
            <person name="Shi J."/>
            <person name="Liu G."/>
            <person name="Liu J."/>
            <person name="Zhou H."/>
            <person name="Zhou W."/>
            <person name="Yu Q."/>
            <person name="An N."/>
            <person name="Chen Y."/>
            <person name="Cai Q."/>
            <person name="Wang B."/>
            <person name="Liu B."/>
            <person name="Min J."/>
            <person name="Huang Y."/>
            <person name="Wu H."/>
            <person name="Li Z."/>
            <person name="Zhang Y."/>
            <person name="Yin Y."/>
            <person name="Song W."/>
            <person name="Jiang J."/>
            <person name="Jackson S.A."/>
            <person name="Wing R.A."/>
            <person name="Wang J."/>
            <person name="Chen M."/>
        </authorList>
    </citation>
    <scope>NUCLEOTIDE SEQUENCE [LARGE SCALE GENOMIC DNA]</scope>
    <source>
        <strain evidence="2">cv. IRGC 101232</strain>
    </source>
</reference>
<evidence type="ECO:0000256" key="1">
    <source>
        <dbReference type="SAM" id="MobiDB-lite"/>
    </source>
</evidence>
<dbReference type="HOGENOM" id="CLU_1973945_0_0_1"/>
<protein>
    <submittedName>
        <fullName evidence="2">Uncharacterized protein</fullName>
    </submittedName>
</protein>
<proteinExistence type="predicted"/>
<organism evidence="2">
    <name type="scientific">Oryza brachyantha</name>
    <name type="common">malo sina</name>
    <dbReference type="NCBI Taxonomy" id="4533"/>
    <lineage>
        <taxon>Eukaryota</taxon>
        <taxon>Viridiplantae</taxon>
        <taxon>Streptophyta</taxon>
        <taxon>Embryophyta</taxon>
        <taxon>Tracheophyta</taxon>
        <taxon>Spermatophyta</taxon>
        <taxon>Magnoliopsida</taxon>
        <taxon>Liliopsida</taxon>
        <taxon>Poales</taxon>
        <taxon>Poaceae</taxon>
        <taxon>BOP clade</taxon>
        <taxon>Oryzoideae</taxon>
        <taxon>Oryzeae</taxon>
        <taxon>Oryzinae</taxon>
        <taxon>Oryza</taxon>
    </lineage>
</organism>